<dbReference type="PANTHER" id="PTHR43248">
    <property type="entry name" value="2-SUCCINYL-6-HYDROXY-2,4-CYCLOHEXADIENE-1-CARBOXYLATE SYNTHASE"/>
    <property type="match status" value="1"/>
</dbReference>
<dbReference type="GO" id="GO:0008233">
    <property type="term" value="F:peptidase activity"/>
    <property type="evidence" value="ECO:0007669"/>
    <property type="project" value="InterPro"/>
</dbReference>
<dbReference type="PRINTS" id="PR00793">
    <property type="entry name" value="PROAMNOPTASE"/>
</dbReference>
<accession>A0A8H7SHK9</accession>
<keyword evidence="5" id="KW-1185">Reference proteome</keyword>
<comment type="caution">
    <text evidence="4">The sequence shown here is derived from an EMBL/GenBank/DDBJ whole genome shotgun (WGS) entry which is preliminary data.</text>
</comment>
<sequence>MIASLISRQFVFKRLLGSNKSHRRWSGDTNLFSHNYHFVTPTQLRCSFSTTLARYNNMHPLDDSTVESFFIPGAKVFDRYFECPLDYENESSSSKLKVFARHLVPVDKVSSMKKMPFFLYLQGGPGFECALPGSGTAGWIKVAFEKGYQVLLLDQRGTGLSSQISAESLDTLFETDEEKADYLTHFRADSIVRDCETIRKQLTEGRSKDDEQRITLLGQSFGGFCITTYLSLFPQSIQHAYITGGVPPLVDTPDKVYRALYPRILKKNKLYYKKFPHDVARVRQVHEFLSNNKVTLPNGGTLSVRRFLQLGIAFGGSGGYDSLHNIVQAAASDLDRIQKLSYRTLNMIQESQSWDANVIYAILHEAIYCQANQSSRWSAERLLSEEPFSTDFQWRLEDLKPDQPVYFTGETIYPFMFDDFAELRPLKHIADLLAEKRWGQLYDTEALNKLDGPLTAGVSYFDDMYVDRELSEHTAGEINGFQQWITNEFAHNGLRADPERVLSYLIKLARGDEGYNR</sequence>
<protein>
    <recommendedName>
        <fullName evidence="3">AB hydrolase-1 domain-containing protein</fullName>
    </recommendedName>
</protein>
<dbReference type="InterPro" id="IPR000073">
    <property type="entry name" value="AB_hydrolase_1"/>
</dbReference>
<dbReference type="Pfam" id="PF00561">
    <property type="entry name" value="Abhydrolase_1"/>
    <property type="match status" value="1"/>
</dbReference>
<dbReference type="GO" id="GO:0006508">
    <property type="term" value="P:proteolysis"/>
    <property type="evidence" value="ECO:0007669"/>
    <property type="project" value="InterPro"/>
</dbReference>
<dbReference type="InterPro" id="IPR051601">
    <property type="entry name" value="Serine_prot/Carboxylest_S33"/>
</dbReference>
<proteinExistence type="inferred from homology"/>
<dbReference type="Proteomes" id="UP000613177">
    <property type="component" value="Unassembled WGS sequence"/>
</dbReference>
<reference evidence="4" key="1">
    <citation type="submission" date="2021-01" db="EMBL/GenBank/DDBJ databases">
        <title>Metabolic potential, ecology and presence of endohyphal bacteria is reflected in genomic diversity of Mucoromycotina.</title>
        <authorList>
            <person name="Muszewska A."/>
            <person name="Okrasinska A."/>
            <person name="Steczkiewicz K."/>
            <person name="Drgas O."/>
            <person name="Orlowska M."/>
            <person name="Perlinska-Lenart U."/>
            <person name="Aleksandrzak-Piekarczyk T."/>
            <person name="Szatraj K."/>
            <person name="Zielenkiewicz U."/>
            <person name="Pilsyk S."/>
            <person name="Malc E."/>
            <person name="Mieczkowski P."/>
            <person name="Kruszewska J.S."/>
            <person name="Biernat P."/>
            <person name="Pawlowska J."/>
        </authorList>
    </citation>
    <scope>NUCLEOTIDE SEQUENCE</scope>
    <source>
        <strain evidence="4">WA0000018081</strain>
    </source>
</reference>
<name>A0A8H7SHK9_9FUNG</name>
<evidence type="ECO:0000313" key="5">
    <source>
        <dbReference type="Proteomes" id="UP000613177"/>
    </source>
</evidence>
<evidence type="ECO:0000256" key="1">
    <source>
        <dbReference type="ARBA" id="ARBA00010088"/>
    </source>
</evidence>
<keyword evidence="2" id="KW-0378">Hydrolase</keyword>
<dbReference type="InterPro" id="IPR029058">
    <property type="entry name" value="AB_hydrolase_fold"/>
</dbReference>
<dbReference type="Gene3D" id="3.40.50.1820">
    <property type="entry name" value="alpha/beta hydrolase"/>
    <property type="match status" value="1"/>
</dbReference>
<feature type="domain" description="AB hydrolase-1" evidence="3">
    <location>
        <begin position="118"/>
        <end position="325"/>
    </location>
</feature>
<dbReference type="EMBL" id="JAEPRE010000234">
    <property type="protein sequence ID" value="KAG2229915.1"/>
    <property type="molecule type" value="Genomic_DNA"/>
</dbReference>
<dbReference type="InterPro" id="IPR002410">
    <property type="entry name" value="Peptidase_S33"/>
</dbReference>
<comment type="similarity">
    <text evidence="1">Belongs to the peptidase S33 family.</text>
</comment>
<evidence type="ECO:0000256" key="2">
    <source>
        <dbReference type="ARBA" id="ARBA00022801"/>
    </source>
</evidence>
<evidence type="ECO:0000313" key="4">
    <source>
        <dbReference type="EMBL" id="KAG2229915.1"/>
    </source>
</evidence>
<dbReference type="AlphaFoldDB" id="A0A8H7SHK9"/>
<dbReference type="SUPFAM" id="SSF53474">
    <property type="entry name" value="alpha/beta-Hydrolases"/>
    <property type="match status" value="1"/>
</dbReference>
<gene>
    <name evidence="4" type="ORF">INT48_008296</name>
</gene>
<dbReference type="PANTHER" id="PTHR43248:SF2">
    <property type="entry name" value="PROLYL AMINOPEPTIDASE"/>
    <property type="match status" value="1"/>
</dbReference>
<evidence type="ECO:0000259" key="3">
    <source>
        <dbReference type="Pfam" id="PF00561"/>
    </source>
</evidence>
<organism evidence="4 5">
    <name type="scientific">Thamnidium elegans</name>
    <dbReference type="NCBI Taxonomy" id="101142"/>
    <lineage>
        <taxon>Eukaryota</taxon>
        <taxon>Fungi</taxon>
        <taxon>Fungi incertae sedis</taxon>
        <taxon>Mucoromycota</taxon>
        <taxon>Mucoromycotina</taxon>
        <taxon>Mucoromycetes</taxon>
        <taxon>Mucorales</taxon>
        <taxon>Mucorineae</taxon>
        <taxon>Mucoraceae</taxon>
        <taxon>Thamnidium</taxon>
    </lineage>
</organism>